<name>A0ACB8RXU3_9AGAM</name>
<reference evidence="1" key="2">
    <citation type="journal article" date="2022" name="New Phytol.">
        <title>Evolutionary transition to the ectomycorrhizal habit in the genomes of a hyperdiverse lineage of mushroom-forming fungi.</title>
        <authorList>
            <person name="Looney B."/>
            <person name="Miyauchi S."/>
            <person name="Morin E."/>
            <person name="Drula E."/>
            <person name="Courty P.E."/>
            <person name="Kohler A."/>
            <person name="Kuo A."/>
            <person name="LaButti K."/>
            <person name="Pangilinan J."/>
            <person name="Lipzen A."/>
            <person name="Riley R."/>
            <person name="Andreopoulos W."/>
            <person name="He G."/>
            <person name="Johnson J."/>
            <person name="Nolan M."/>
            <person name="Tritt A."/>
            <person name="Barry K.W."/>
            <person name="Grigoriev I.V."/>
            <person name="Nagy L.G."/>
            <person name="Hibbett D."/>
            <person name="Henrissat B."/>
            <person name="Matheny P.B."/>
            <person name="Labbe J."/>
            <person name="Martin F.M."/>
        </authorList>
    </citation>
    <scope>NUCLEOTIDE SEQUENCE</scope>
    <source>
        <strain evidence="1">FP105234-sp</strain>
    </source>
</reference>
<accession>A0ACB8RXU3</accession>
<proteinExistence type="predicted"/>
<dbReference type="EMBL" id="MU275882">
    <property type="protein sequence ID" value="KAI0048723.1"/>
    <property type="molecule type" value="Genomic_DNA"/>
</dbReference>
<protein>
    <submittedName>
        <fullName evidence="1">Uncharacterized protein</fullName>
    </submittedName>
</protein>
<dbReference type="Proteomes" id="UP000814033">
    <property type="component" value="Unassembled WGS sequence"/>
</dbReference>
<keyword evidence="2" id="KW-1185">Reference proteome</keyword>
<evidence type="ECO:0000313" key="2">
    <source>
        <dbReference type="Proteomes" id="UP000814033"/>
    </source>
</evidence>
<gene>
    <name evidence="1" type="ORF">FA95DRAFT_1557632</name>
</gene>
<sequence>MSCTTLAPASTIYRPAAIRIRTRPPRVSSIPNEILSDIFDYLPHANLTRIACVNSRWRAVAERLLYTSVVVSEVLPRTSASPFKNMVVSPAVPATTLRCCETLSMYPHLAEVVRRFHIRWQTDSVESPAFLLIIAKNIVRTLIPTFLSLESLELSFGLAEYFPVLPPRSFYPSFHLPSLRFLSLHGISESPELVLRNHPDLLHFKLGDFIKPLSLRPNDVPYLSSFRGYPVTAASIVPGRPVQGLSLVGYEFVTEDDLYRIASTSTPIRTLDLSGMSVTPTLLRDISRHLSHVEVLKVRLALRHTLHFALSGIRLLTALTTVLGKFHNLRRLDLSPTATVTGAAGSSDPEEELALCVAWVGACVSLRRIIFPSRTEWTLTEGGIWISESPGCTSR</sequence>
<comment type="caution">
    <text evidence="1">The sequence shown here is derived from an EMBL/GenBank/DDBJ whole genome shotgun (WGS) entry which is preliminary data.</text>
</comment>
<evidence type="ECO:0000313" key="1">
    <source>
        <dbReference type="EMBL" id="KAI0048723.1"/>
    </source>
</evidence>
<reference evidence="1" key="1">
    <citation type="submission" date="2021-02" db="EMBL/GenBank/DDBJ databases">
        <authorList>
            <consortium name="DOE Joint Genome Institute"/>
            <person name="Ahrendt S."/>
            <person name="Looney B.P."/>
            <person name="Miyauchi S."/>
            <person name="Morin E."/>
            <person name="Drula E."/>
            <person name="Courty P.E."/>
            <person name="Chicoki N."/>
            <person name="Fauchery L."/>
            <person name="Kohler A."/>
            <person name="Kuo A."/>
            <person name="Labutti K."/>
            <person name="Pangilinan J."/>
            <person name="Lipzen A."/>
            <person name="Riley R."/>
            <person name="Andreopoulos W."/>
            <person name="He G."/>
            <person name="Johnson J."/>
            <person name="Barry K.W."/>
            <person name="Grigoriev I.V."/>
            <person name="Nagy L."/>
            <person name="Hibbett D."/>
            <person name="Henrissat B."/>
            <person name="Matheny P.B."/>
            <person name="Labbe J."/>
            <person name="Martin F."/>
        </authorList>
    </citation>
    <scope>NUCLEOTIDE SEQUENCE</scope>
    <source>
        <strain evidence="1">FP105234-sp</strain>
    </source>
</reference>
<organism evidence="1 2">
    <name type="scientific">Auriscalpium vulgare</name>
    <dbReference type="NCBI Taxonomy" id="40419"/>
    <lineage>
        <taxon>Eukaryota</taxon>
        <taxon>Fungi</taxon>
        <taxon>Dikarya</taxon>
        <taxon>Basidiomycota</taxon>
        <taxon>Agaricomycotina</taxon>
        <taxon>Agaricomycetes</taxon>
        <taxon>Russulales</taxon>
        <taxon>Auriscalpiaceae</taxon>
        <taxon>Auriscalpium</taxon>
    </lineage>
</organism>